<dbReference type="PANTHER" id="PTHR47723">
    <property type="entry name" value="OS05G0353850 PROTEIN"/>
    <property type="match status" value="1"/>
</dbReference>
<dbReference type="Gene3D" id="3.30.420.10">
    <property type="entry name" value="Ribonuclease H-like superfamily/Ribonuclease H"/>
    <property type="match status" value="1"/>
</dbReference>
<sequence>MLEVYVDGAASGNPGPSGAGVVIKNKLIYHTGQFFLGDLTNHEAEWYAVIKALEICQKTYPDQIISIRTDSKLVVDMIERQFTKNPLYQPLLQEILTLMDVFPFCFIKWIPDQQNKAADKLARNAIFTKQTIVT</sequence>
<dbReference type="RefSeq" id="WP_268778669.1">
    <property type="nucleotide sequence ID" value="NZ_JAPRAT010000002.1"/>
</dbReference>
<organism evidence="2 3">
    <name type="scientific">Natronobacillus azotifigens</name>
    <dbReference type="NCBI Taxonomy" id="472978"/>
    <lineage>
        <taxon>Bacteria</taxon>
        <taxon>Bacillati</taxon>
        <taxon>Bacillota</taxon>
        <taxon>Bacilli</taxon>
        <taxon>Bacillales</taxon>
        <taxon>Bacillaceae</taxon>
        <taxon>Natronobacillus</taxon>
    </lineage>
</organism>
<dbReference type="InterPro" id="IPR002156">
    <property type="entry name" value="RNaseH_domain"/>
</dbReference>
<evidence type="ECO:0000313" key="2">
    <source>
        <dbReference type="EMBL" id="MCZ0701901.1"/>
    </source>
</evidence>
<dbReference type="EMBL" id="JAPRAT010000002">
    <property type="protein sequence ID" value="MCZ0701901.1"/>
    <property type="molecule type" value="Genomic_DNA"/>
</dbReference>
<evidence type="ECO:0000259" key="1">
    <source>
        <dbReference type="PROSITE" id="PS50879"/>
    </source>
</evidence>
<dbReference type="InterPro" id="IPR036397">
    <property type="entry name" value="RNaseH_sf"/>
</dbReference>
<dbReference type="PROSITE" id="PS50879">
    <property type="entry name" value="RNASE_H_1"/>
    <property type="match status" value="1"/>
</dbReference>
<comment type="caution">
    <text evidence="2">The sequence shown here is derived from an EMBL/GenBank/DDBJ whole genome shotgun (WGS) entry which is preliminary data.</text>
</comment>
<gene>
    <name evidence="2" type="ORF">OWO01_01580</name>
</gene>
<evidence type="ECO:0000313" key="3">
    <source>
        <dbReference type="Proteomes" id="UP001084197"/>
    </source>
</evidence>
<protein>
    <submittedName>
        <fullName evidence="2">Ribonuclease HI family protein</fullName>
    </submittedName>
</protein>
<dbReference type="InterPro" id="IPR053151">
    <property type="entry name" value="RNase_H-like"/>
</dbReference>
<dbReference type="Proteomes" id="UP001084197">
    <property type="component" value="Unassembled WGS sequence"/>
</dbReference>
<proteinExistence type="predicted"/>
<name>A0A9J6R8E7_9BACI</name>
<dbReference type="GO" id="GO:0004523">
    <property type="term" value="F:RNA-DNA hybrid ribonuclease activity"/>
    <property type="evidence" value="ECO:0007669"/>
    <property type="project" value="InterPro"/>
</dbReference>
<keyword evidence="3" id="KW-1185">Reference proteome</keyword>
<dbReference type="AlphaFoldDB" id="A0A9J6R8E7"/>
<dbReference type="PANTHER" id="PTHR47723:SF19">
    <property type="entry name" value="POLYNUCLEOTIDYL TRANSFERASE, RIBONUCLEASE H-LIKE SUPERFAMILY PROTEIN"/>
    <property type="match status" value="1"/>
</dbReference>
<dbReference type="Pfam" id="PF13456">
    <property type="entry name" value="RVT_3"/>
    <property type="match status" value="1"/>
</dbReference>
<dbReference type="CDD" id="cd09279">
    <property type="entry name" value="RNase_HI_like"/>
    <property type="match status" value="1"/>
</dbReference>
<dbReference type="InterPro" id="IPR012337">
    <property type="entry name" value="RNaseH-like_sf"/>
</dbReference>
<dbReference type="SUPFAM" id="SSF53098">
    <property type="entry name" value="Ribonuclease H-like"/>
    <property type="match status" value="1"/>
</dbReference>
<accession>A0A9J6R8E7</accession>
<feature type="domain" description="RNase H type-1" evidence="1">
    <location>
        <begin position="1"/>
        <end position="127"/>
    </location>
</feature>
<dbReference type="GO" id="GO:0003676">
    <property type="term" value="F:nucleic acid binding"/>
    <property type="evidence" value="ECO:0007669"/>
    <property type="project" value="InterPro"/>
</dbReference>
<reference evidence="2" key="1">
    <citation type="submission" date="2022-11" db="EMBL/GenBank/DDBJ databases">
        <title>WGS of Natronobacillus azotifigens 24KS-1, an anaerobic diazotrophic haloalkaliphile from soda-rich habitats.</title>
        <authorList>
            <person name="Sorokin D.Y."/>
            <person name="Merkel A.Y."/>
        </authorList>
    </citation>
    <scope>NUCLEOTIDE SEQUENCE</scope>
    <source>
        <strain evidence="2">24KS-1</strain>
    </source>
</reference>